<dbReference type="Gene3D" id="1.25.40.10">
    <property type="entry name" value="Tetratricopeptide repeat domain"/>
    <property type="match status" value="3"/>
</dbReference>
<evidence type="ECO:0000259" key="12">
    <source>
        <dbReference type="SMART" id="SM00727"/>
    </source>
</evidence>
<feature type="coiled-coil region" evidence="10">
    <location>
        <begin position="329"/>
        <end position="372"/>
    </location>
</feature>
<evidence type="ECO:0000313" key="14">
    <source>
        <dbReference type="Proteomes" id="UP000794436"/>
    </source>
</evidence>
<dbReference type="Pfam" id="PF17830">
    <property type="entry name" value="STI1-HOP_DP"/>
    <property type="match status" value="2"/>
</dbReference>
<evidence type="ECO:0000256" key="8">
    <source>
        <dbReference type="ARBA" id="ARBA00076447"/>
    </source>
</evidence>
<protein>
    <recommendedName>
        <fullName evidence="7">Hsp70-Hsp90 organising protein</fullName>
    </recommendedName>
    <alternativeName>
        <fullName evidence="8">Stress-inducible protein 1</fullName>
    </alternativeName>
</protein>
<evidence type="ECO:0000256" key="1">
    <source>
        <dbReference type="ARBA" id="ARBA00004496"/>
    </source>
</evidence>
<dbReference type="InterPro" id="IPR011990">
    <property type="entry name" value="TPR-like_helical_dom_sf"/>
</dbReference>
<evidence type="ECO:0000256" key="5">
    <source>
        <dbReference type="ARBA" id="ARBA00056105"/>
    </source>
</evidence>
<evidence type="ECO:0000256" key="7">
    <source>
        <dbReference type="ARBA" id="ARBA00074766"/>
    </source>
</evidence>
<gene>
    <name evidence="13" type="ORF">Poli38472_012120</name>
</gene>
<evidence type="ECO:0000256" key="11">
    <source>
        <dbReference type="SAM" id="MobiDB-lite"/>
    </source>
</evidence>
<dbReference type="FunFam" id="1.25.40.10:FF:000020">
    <property type="entry name" value="Stress-induced phosphoprotein 1"/>
    <property type="match status" value="1"/>
</dbReference>
<keyword evidence="2" id="KW-0963">Cytoplasm</keyword>
<dbReference type="InterPro" id="IPR006636">
    <property type="entry name" value="STI1_HS-bd"/>
</dbReference>
<dbReference type="GO" id="GO:0005737">
    <property type="term" value="C:cytoplasm"/>
    <property type="evidence" value="ECO:0007669"/>
    <property type="project" value="UniProtKB-SubCell"/>
</dbReference>
<feature type="compositionally biased region" description="Acidic residues" evidence="11">
    <location>
        <begin position="221"/>
        <end position="231"/>
    </location>
</feature>
<dbReference type="EMBL" id="SPLM01000006">
    <property type="protein sequence ID" value="TMW67004.1"/>
    <property type="molecule type" value="Genomic_DNA"/>
</dbReference>
<keyword evidence="14" id="KW-1185">Reference proteome</keyword>
<feature type="domain" description="STI1" evidence="12">
    <location>
        <begin position="511"/>
        <end position="550"/>
    </location>
</feature>
<evidence type="ECO:0000256" key="10">
    <source>
        <dbReference type="SAM" id="Coils"/>
    </source>
</evidence>
<feature type="region of interest" description="Disordered" evidence="11">
    <location>
        <begin position="192"/>
        <end position="231"/>
    </location>
</feature>
<keyword evidence="4 9" id="KW-0802">TPR repeat</keyword>
<dbReference type="PROSITE" id="PS50293">
    <property type="entry name" value="TPR_REGION"/>
    <property type="match status" value="1"/>
</dbReference>
<dbReference type="PANTHER" id="PTHR22904:SF523">
    <property type="entry name" value="STRESS-INDUCED-PHOSPHOPROTEIN 1"/>
    <property type="match status" value="1"/>
</dbReference>
<feature type="repeat" description="TPR" evidence="9">
    <location>
        <begin position="4"/>
        <end position="37"/>
    </location>
</feature>
<dbReference type="OrthoDB" id="2423701at2759"/>
<dbReference type="InterPro" id="IPR041243">
    <property type="entry name" value="STI1/HOP_DP"/>
</dbReference>
<feature type="repeat" description="TPR" evidence="9">
    <location>
        <begin position="72"/>
        <end position="105"/>
    </location>
</feature>
<feature type="repeat" description="TPR" evidence="9">
    <location>
        <begin position="448"/>
        <end position="481"/>
    </location>
</feature>
<feature type="compositionally biased region" description="Basic and acidic residues" evidence="11">
    <location>
        <begin position="208"/>
        <end position="219"/>
    </location>
</feature>
<dbReference type="SMART" id="SM00028">
    <property type="entry name" value="TPR"/>
    <property type="match status" value="9"/>
</dbReference>
<evidence type="ECO:0000256" key="4">
    <source>
        <dbReference type="ARBA" id="ARBA00022803"/>
    </source>
</evidence>
<dbReference type="PROSITE" id="PS50005">
    <property type="entry name" value="TPR"/>
    <property type="match status" value="5"/>
</dbReference>
<sequence length="562" mass="62093">MAEADAWKAKGNAALSAGNAQEAVDCYSKAIALNPNDHVFFSNRSAAYLSLSDAQHALEDAEACIKVKGDWAKGYSRKGAALHALRRYEEAIEAYEAGLKVEPGNAACASGVEEVKKVVLQSSSFNPFANAFGPDMFGKIATNPRLAPLLSDPELVAKLTELQRDPTKINVHLQDPRIMSVLGELMGLNVNMGEDADDVPPASSYAPKTKEPERPKTPEPEPMDEDLTEEEIQAREARKAAEEAKQKGNTFYKAKQFAEAVECYNEAIAKDPTNIAYYSNLAAVRLEMGEYDACIDDCKKAIEVGRSNRADYQLIAKVYVRIGNAWVKKGETAENLERAIEAYENAQVEFRTKDVEKKVKTLQQKLKKAKELAYIDPEKALAAKNEGNDAFKAGDFPKAVERYSEAIKRDPTSAVYYANRAAAYTKLTSFVEAKRDCEKALEIDDKYVKAYSRLGAIQFFMKEFHKARETYEKGLSLDPNNQECKDGLRSVIAKIQSGETDDERAAHGLADPEIQAILRDPVIQNVLNDFQTDPSAAQRHLQNAGIMAKLEKLIAAGVLQMK</sequence>
<organism evidence="13 14">
    <name type="scientific">Pythium oligandrum</name>
    <name type="common">Mycoparasitic fungus</name>
    <dbReference type="NCBI Taxonomy" id="41045"/>
    <lineage>
        <taxon>Eukaryota</taxon>
        <taxon>Sar</taxon>
        <taxon>Stramenopiles</taxon>
        <taxon>Oomycota</taxon>
        <taxon>Peronosporomycetes</taxon>
        <taxon>Pythiales</taxon>
        <taxon>Pythiaceae</taxon>
        <taxon>Pythium</taxon>
    </lineage>
</organism>
<dbReference type="FunFam" id="1.10.260.100:FF:000004">
    <property type="entry name" value="Putative stress-induced-phosphoprotein 1"/>
    <property type="match status" value="1"/>
</dbReference>
<proteinExistence type="predicted"/>
<comment type="caution">
    <text evidence="13">The sequence shown here is derived from an EMBL/GenBank/DDBJ whole genome shotgun (WGS) entry which is preliminary data.</text>
</comment>
<keyword evidence="3" id="KW-0677">Repeat</keyword>
<dbReference type="SUPFAM" id="SSF48452">
    <property type="entry name" value="TPR-like"/>
    <property type="match status" value="3"/>
</dbReference>
<dbReference type="FunFam" id="1.10.260.100:FF:000002">
    <property type="entry name" value="Stress-induced-phosphoprotein 1 (Hsp70/Hsp90-organizing)"/>
    <property type="match status" value="1"/>
</dbReference>
<name>A0A8K1FN68_PYTOL</name>
<dbReference type="AlphaFoldDB" id="A0A8K1FN68"/>
<feature type="repeat" description="TPR" evidence="9">
    <location>
        <begin position="380"/>
        <end position="413"/>
    </location>
</feature>
<dbReference type="SMART" id="SM00727">
    <property type="entry name" value="STI1"/>
    <property type="match status" value="2"/>
</dbReference>
<dbReference type="FunFam" id="1.25.40.10:FF:000010">
    <property type="entry name" value="Stress-induced phosphoprotein 1"/>
    <property type="match status" value="1"/>
</dbReference>
<reference evidence="13" key="1">
    <citation type="submission" date="2019-03" db="EMBL/GenBank/DDBJ databases">
        <title>Long read genome sequence of the mycoparasitic Pythium oligandrum ATCC 38472 isolated from sugarbeet rhizosphere.</title>
        <authorList>
            <person name="Gaulin E."/>
        </authorList>
    </citation>
    <scope>NUCLEOTIDE SEQUENCE</scope>
    <source>
        <strain evidence="13">ATCC 38472_TT</strain>
    </source>
</reference>
<dbReference type="Pfam" id="PF00515">
    <property type="entry name" value="TPR_1"/>
    <property type="match status" value="3"/>
</dbReference>
<evidence type="ECO:0000256" key="9">
    <source>
        <dbReference type="PROSITE-ProRule" id="PRU00339"/>
    </source>
</evidence>
<dbReference type="GO" id="GO:0051879">
    <property type="term" value="F:Hsp90 protein binding"/>
    <property type="evidence" value="ECO:0007669"/>
    <property type="project" value="TreeGrafter"/>
</dbReference>
<dbReference type="PANTHER" id="PTHR22904">
    <property type="entry name" value="TPR REPEAT CONTAINING PROTEIN"/>
    <property type="match status" value="1"/>
</dbReference>
<accession>A0A8K1FN68</accession>
<comment type="function">
    <text evidence="5">Acts as a co-chaperone and mediates the association of the chaperones HSP70 and HSP90 probably facilitating substrate transfer from HSP70 to HSP90. Stimulates HSP70 ATPase activity and, in contrast, inhibits HSP90 ATPase activity.</text>
</comment>
<feature type="domain" description="STI1" evidence="12">
    <location>
        <begin position="133"/>
        <end position="172"/>
    </location>
</feature>
<dbReference type="Pfam" id="PF13414">
    <property type="entry name" value="TPR_11"/>
    <property type="match status" value="2"/>
</dbReference>
<feature type="repeat" description="TPR" evidence="9">
    <location>
        <begin position="241"/>
        <end position="274"/>
    </location>
</feature>
<keyword evidence="10" id="KW-0175">Coiled coil</keyword>
<evidence type="ECO:0000256" key="2">
    <source>
        <dbReference type="ARBA" id="ARBA00022490"/>
    </source>
</evidence>
<comment type="subcellular location">
    <subcellularLocation>
        <location evidence="1">Cytoplasm</location>
    </subcellularLocation>
</comment>
<evidence type="ECO:0000256" key="6">
    <source>
        <dbReference type="ARBA" id="ARBA00066016"/>
    </source>
</evidence>
<dbReference type="Gene3D" id="1.10.260.100">
    <property type="match status" value="2"/>
</dbReference>
<dbReference type="InterPro" id="IPR019734">
    <property type="entry name" value="TPR_rpt"/>
</dbReference>
<comment type="subunit">
    <text evidence="6">Monomer. Homodimer. Forms a complex composed of HOP and chaperones HSP70 and HSP90; the interaction is stronger in the absence of ATP. Interacts (via TPR 1, 2, 3, 7, 8 and 9 repeats) with HSP70 (via C-terminus); the interaction is direct and is stronger in the absence of ATP. Interacts (via TPR 4, 5 and 6 repeats) with HSP90 (via C-terminus); the interaction is direct.</text>
</comment>
<evidence type="ECO:0000256" key="3">
    <source>
        <dbReference type="ARBA" id="ARBA00022737"/>
    </source>
</evidence>
<dbReference type="Proteomes" id="UP000794436">
    <property type="component" value="Unassembled WGS sequence"/>
</dbReference>
<evidence type="ECO:0000313" key="13">
    <source>
        <dbReference type="EMBL" id="TMW67004.1"/>
    </source>
</evidence>